<dbReference type="InterPro" id="IPR011989">
    <property type="entry name" value="ARM-like"/>
</dbReference>
<dbReference type="RefSeq" id="WP_157301548.1">
    <property type="nucleotide sequence ID" value="NZ_BAAAZB010000004.1"/>
</dbReference>
<name>A0A6N8JEY4_9BACT</name>
<reference evidence="1 2" key="1">
    <citation type="submission" date="2019-12" db="EMBL/GenBank/DDBJ databases">
        <title>The draft genomic sequence of strain Chitinophaga oryziterrae JCM 16595.</title>
        <authorList>
            <person name="Zhang X."/>
        </authorList>
    </citation>
    <scope>NUCLEOTIDE SEQUENCE [LARGE SCALE GENOMIC DNA]</scope>
    <source>
        <strain evidence="1 2">JCM 16595</strain>
    </source>
</reference>
<dbReference type="EMBL" id="WRXO01000006">
    <property type="protein sequence ID" value="MVT42936.1"/>
    <property type="molecule type" value="Genomic_DNA"/>
</dbReference>
<keyword evidence="2" id="KW-1185">Reference proteome</keyword>
<dbReference type="InterPro" id="IPR016024">
    <property type="entry name" value="ARM-type_fold"/>
</dbReference>
<evidence type="ECO:0008006" key="3">
    <source>
        <dbReference type="Google" id="ProtNLM"/>
    </source>
</evidence>
<evidence type="ECO:0000313" key="1">
    <source>
        <dbReference type="EMBL" id="MVT42936.1"/>
    </source>
</evidence>
<dbReference type="Proteomes" id="UP000468388">
    <property type="component" value="Unassembled WGS sequence"/>
</dbReference>
<sequence length="189" mass="21107">MSFRLPDSKEPDVLLSFLQDISNDNENLSSEEIAIIASLKDHENEDIREAVAQSLVGVEDKAAVNILIALTTDEDPSVRSWATFGIGNYDIPDVTDVLWDRIDDEDEETRFEAISGLAKRKDVRIKGIITRELSTAEFGSLLFEAIAELGDTDFLPLLELLLTQSNEDKTIDEGWLKHLKNCIDVLKAS</sequence>
<comment type="caution">
    <text evidence="1">The sequence shown here is derived from an EMBL/GenBank/DDBJ whole genome shotgun (WGS) entry which is preliminary data.</text>
</comment>
<protein>
    <recommendedName>
        <fullName evidence="3">HEAT repeat domain-containing protein</fullName>
    </recommendedName>
</protein>
<dbReference type="AlphaFoldDB" id="A0A6N8JEY4"/>
<proteinExistence type="predicted"/>
<dbReference type="OrthoDB" id="278248at2"/>
<gene>
    <name evidence="1" type="ORF">GO495_20235</name>
</gene>
<evidence type="ECO:0000313" key="2">
    <source>
        <dbReference type="Proteomes" id="UP000468388"/>
    </source>
</evidence>
<organism evidence="1 2">
    <name type="scientific">Chitinophaga oryziterrae</name>
    <dbReference type="NCBI Taxonomy" id="1031224"/>
    <lineage>
        <taxon>Bacteria</taxon>
        <taxon>Pseudomonadati</taxon>
        <taxon>Bacteroidota</taxon>
        <taxon>Chitinophagia</taxon>
        <taxon>Chitinophagales</taxon>
        <taxon>Chitinophagaceae</taxon>
        <taxon>Chitinophaga</taxon>
    </lineage>
</organism>
<dbReference type="Pfam" id="PF13646">
    <property type="entry name" value="HEAT_2"/>
    <property type="match status" value="1"/>
</dbReference>
<dbReference type="SUPFAM" id="SSF48371">
    <property type="entry name" value="ARM repeat"/>
    <property type="match status" value="1"/>
</dbReference>
<accession>A0A6N8JEY4</accession>
<dbReference type="Gene3D" id="1.25.10.10">
    <property type="entry name" value="Leucine-rich Repeat Variant"/>
    <property type="match status" value="1"/>
</dbReference>